<dbReference type="CDD" id="cd12148">
    <property type="entry name" value="fungal_TF_MHR"/>
    <property type="match status" value="1"/>
</dbReference>
<proteinExistence type="predicted"/>
<dbReference type="PANTHER" id="PTHR46910">
    <property type="entry name" value="TRANSCRIPTION FACTOR PDR1"/>
    <property type="match status" value="1"/>
</dbReference>
<evidence type="ECO:0000313" key="6">
    <source>
        <dbReference type="Proteomes" id="UP000054270"/>
    </source>
</evidence>
<gene>
    <name evidence="5" type="ORF">HYPSUDRAFT_462780</name>
</gene>
<organism evidence="5 6">
    <name type="scientific">Hypholoma sublateritium (strain FD-334 SS-4)</name>
    <dbReference type="NCBI Taxonomy" id="945553"/>
    <lineage>
        <taxon>Eukaryota</taxon>
        <taxon>Fungi</taxon>
        <taxon>Dikarya</taxon>
        <taxon>Basidiomycota</taxon>
        <taxon>Agaricomycotina</taxon>
        <taxon>Agaricomycetes</taxon>
        <taxon>Agaricomycetidae</taxon>
        <taxon>Agaricales</taxon>
        <taxon>Agaricineae</taxon>
        <taxon>Strophariaceae</taxon>
        <taxon>Hypholoma</taxon>
    </lineage>
</organism>
<sequence length="555" mass="63220">MPLIDTASRERKQKKDRACDACRRRKTKCDGASMLNHVCSNCMQNGKPCTYVEASTPRGPPKAYITTLEDRVEALEALLQQIRPDQNFSEELGPPVIRGSWKAQDGFLDAPSFRRKSPIANNILPPLLIPYQLTSKHPVPDQNYVSSGSQSPRSTHLIFRSKLPSKRTRTGLDFDGRFSSSSEESSDDASSSSEQVEETVVTSLDGREKITLVASENDDTAEEANIRFHGRSSTAGLIETTRQFKHMHIRDAVGLPEGAAPIHHSTPVFPDNLTVAQWRRPLFWKRPVWENSHEAQRVESLNRLQSFLEYFPSPDLAQTLINLYFQNSNLVFPLLHRPTFTRQWKEQLHHRNIWFAGVCLLVFAIGSHWCNDERVLPELSSEGDPKQIKWGRAGRQYFDIAVEIHLLRQTFFHPTSLFEVQTYVLMGLYLRSTAVYPTAWIVVSVGLRKVQDIGAHRKKVYRAEPNIDDELWKRAFWLLVVLDRIGGAALGRACGISEEDFDLDLPLQVDDEYWTIDHQKFKQPPKIPSKLTAFIQLIKLTQIMAFTMKTLTGTP</sequence>
<feature type="region of interest" description="Disordered" evidence="3">
    <location>
        <begin position="140"/>
        <end position="203"/>
    </location>
</feature>
<dbReference type="SUPFAM" id="SSF57701">
    <property type="entry name" value="Zn2/Cys6 DNA-binding domain"/>
    <property type="match status" value="1"/>
</dbReference>
<keyword evidence="2" id="KW-0539">Nucleus</keyword>
<feature type="domain" description="Zn(2)-C6 fungal-type" evidence="4">
    <location>
        <begin position="18"/>
        <end position="51"/>
    </location>
</feature>
<keyword evidence="1" id="KW-0479">Metal-binding</keyword>
<dbReference type="SMART" id="SM00906">
    <property type="entry name" value="Fungal_trans"/>
    <property type="match status" value="1"/>
</dbReference>
<evidence type="ECO:0000313" key="5">
    <source>
        <dbReference type="EMBL" id="KJA14127.1"/>
    </source>
</evidence>
<dbReference type="GO" id="GO:0000981">
    <property type="term" value="F:DNA-binding transcription factor activity, RNA polymerase II-specific"/>
    <property type="evidence" value="ECO:0007669"/>
    <property type="project" value="InterPro"/>
</dbReference>
<feature type="compositionally biased region" description="Polar residues" evidence="3">
    <location>
        <begin position="143"/>
        <end position="154"/>
    </location>
</feature>
<evidence type="ECO:0000256" key="3">
    <source>
        <dbReference type="SAM" id="MobiDB-lite"/>
    </source>
</evidence>
<dbReference type="InterPro" id="IPR001138">
    <property type="entry name" value="Zn2Cys6_DnaBD"/>
</dbReference>
<dbReference type="EMBL" id="KN817693">
    <property type="protein sequence ID" value="KJA14127.1"/>
    <property type="molecule type" value="Genomic_DNA"/>
</dbReference>
<evidence type="ECO:0000259" key="4">
    <source>
        <dbReference type="PROSITE" id="PS50048"/>
    </source>
</evidence>
<dbReference type="PANTHER" id="PTHR46910:SF38">
    <property type="entry name" value="ZN(2)-C6 FUNGAL-TYPE DOMAIN-CONTAINING PROTEIN"/>
    <property type="match status" value="1"/>
</dbReference>
<dbReference type="InterPro" id="IPR050987">
    <property type="entry name" value="AtrR-like"/>
</dbReference>
<dbReference type="CDD" id="cd00067">
    <property type="entry name" value="GAL4"/>
    <property type="match status" value="1"/>
</dbReference>
<dbReference type="GO" id="GO:0006351">
    <property type="term" value="P:DNA-templated transcription"/>
    <property type="evidence" value="ECO:0007669"/>
    <property type="project" value="InterPro"/>
</dbReference>
<dbReference type="GO" id="GO:0008270">
    <property type="term" value="F:zinc ion binding"/>
    <property type="evidence" value="ECO:0007669"/>
    <property type="project" value="InterPro"/>
</dbReference>
<dbReference type="Pfam" id="PF04082">
    <property type="entry name" value="Fungal_trans"/>
    <property type="match status" value="1"/>
</dbReference>
<dbReference type="OMA" id="CTYLEGS"/>
<accession>A0A0D2KHR8</accession>
<dbReference type="PROSITE" id="PS00463">
    <property type="entry name" value="ZN2_CY6_FUNGAL_1"/>
    <property type="match status" value="1"/>
</dbReference>
<reference evidence="6" key="1">
    <citation type="submission" date="2014-04" db="EMBL/GenBank/DDBJ databases">
        <title>Evolutionary Origins and Diversification of the Mycorrhizal Mutualists.</title>
        <authorList>
            <consortium name="DOE Joint Genome Institute"/>
            <consortium name="Mycorrhizal Genomics Consortium"/>
            <person name="Kohler A."/>
            <person name="Kuo A."/>
            <person name="Nagy L.G."/>
            <person name="Floudas D."/>
            <person name="Copeland A."/>
            <person name="Barry K.W."/>
            <person name="Cichocki N."/>
            <person name="Veneault-Fourrey C."/>
            <person name="LaButti K."/>
            <person name="Lindquist E.A."/>
            <person name="Lipzen A."/>
            <person name="Lundell T."/>
            <person name="Morin E."/>
            <person name="Murat C."/>
            <person name="Riley R."/>
            <person name="Ohm R."/>
            <person name="Sun H."/>
            <person name="Tunlid A."/>
            <person name="Henrissat B."/>
            <person name="Grigoriev I.V."/>
            <person name="Hibbett D.S."/>
            <person name="Martin F."/>
        </authorList>
    </citation>
    <scope>NUCLEOTIDE SEQUENCE [LARGE SCALE GENOMIC DNA]</scope>
    <source>
        <strain evidence="6">FD-334 SS-4</strain>
    </source>
</reference>
<dbReference type="PROSITE" id="PS50048">
    <property type="entry name" value="ZN2_CY6_FUNGAL_2"/>
    <property type="match status" value="1"/>
</dbReference>
<dbReference type="Proteomes" id="UP000054270">
    <property type="component" value="Unassembled WGS sequence"/>
</dbReference>
<dbReference type="AlphaFoldDB" id="A0A0D2KHR8"/>
<feature type="compositionally biased region" description="Low complexity" evidence="3">
    <location>
        <begin position="179"/>
        <end position="203"/>
    </location>
</feature>
<dbReference type="OrthoDB" id="4456959at2759"/>
<dbReference type="GO" id="GO:0003677">
    <property type="term" value="F:DNA binding"/>
    <property type="evidence" value="ECO:0007669"/>
    <property type="project" value="InterPro"/>
</dbReference>
<dbReference type="InterPro" id="IPR007219">
    <property type="entry name" value="XnlR_reg_dom"/>
</dbReference>
<dbReference type="SMART" id="SM00066">
    <property type="entry name" value="GAL4"/>
    <property type="match status" value="1"/>
</dbReference>
<keyword evidence="6" id="KW-1185">Reference proteome</keyword>
<dbReference type="Gene3D" id="4.10.240.10">
    <property type="entry name" value="Zn(2)-C6 fungal-type DNA-binding domain"/>
    <property type="match status" value="1"/>
</dbReference>
<name>A0A0D2KHR8_HYPSF</name>
<dbReference type="InterPro" id="IPR036864">
    <property type="entry name" value="Zn2-C6_fun-type_DNA-bd_sf"/>
</dbReference>
<protein>
    <recommendedName>
        <fullName evidence="4">Zn(2)-C6 fungal-type domain-containing protein</fullName>
    </recommendedName>
</protein>
<evidence type="ECO:0000256" key="1">
    <source>
        <dbReference type="ARBA" id="ARBA00022723"/>
    </source>
</evidence>
<evidence type="ECO:0000256" key="2">
    <source>
        <dbReference type="ARBA" id="ARBA00023242"/>
    </source>
</evidence>
<dbReference type="Pfam" id="PF00172">
    <property type="entry name" value="Zn_clus"/>
    <property type="match status" value="1"/>
</dbReference>